<evidence type="ECO:0000256" key="6">
    <source>
        <dbReference type="ARBA" id="ARBA00023040"/>
    </source>
</evidence>
<dbReference type="AlphaFoldDB" id="A0A2Y9E8T6"/>
<keyword evidence="3 10" id="KW-0812">Transmembrane</keyword>
<keyword evidence="13" id="KW-1185">Reference proteome</keyword>
<accession>A0A2Y9E8T6</accession>
<keyword evidence="6 10" id="KW-0297">G-protein coupled receptor</keyword>
<organism evidence="13 14">
    <name type="scientific">Trichechus manatus latirostris</name>
    <name type="common">Florida manatee</name>
    <dbReference type="NCBI Taxonomy" id="127582"/>
    <lineage>
        <taxon>Eukaryota</taxon>
        <taxon>Metazoa</taxon>
        <taxon>Chordata</taxon>
        <taxon>Craniata</taxon>
        <taxon>Vertebrata</taxon>
        <taxon>Euteleostomi</taxon>
        <taxon>Mammalia</taxon>
        <taxon>Eutheria</taxon>
        <taxon>Afrotheria</taxon>
        <taxon>Sirenia</taxon>
        <taxon>Trichechidae</taxon>
        <taxon>Trichechus</taxon>
    </lineage>
</organism>
<evidence type="ECO:0000256" key="8">
    <source>
        <dbReference type="ARBA" id="ARBA00023170"/>
    </source>
</evidence>
<dbReference type="RefSeq" id="XP_004389391.1">
    <property type="nucleotide sequence ID" value="XM_004389334.2"/>
</dbReference>
<evidence type="ECO:0000256" key="11">
    <source>
        <dbReference type="RuleBase" id="RU363047"/>
    </source>
</evidence>
<dbReference type="PROSITE" id="PS00237">
    <property type="entry name" value="G_PROTEIN_RECEP_F1_1"/>
    <property type="match status" value="1"/>
</dbReference>
<comment type="similarity">
    <text evidence="10">Belongs to the G-protein coupled receptor 1 family.</text>
</comment>
<evidence type="ECO:0000259" key="12">
    <source>
        <dbReference type="PROSITE" id="PS50262"/>
    </source>
</evidence>
<sequence>MGQDNHTNVKEFVFLELTQIQELECILFVVFLVMYITTVLGNVLIVVTITCEFRLHTPMYFLLRNKSVLDIFFPSITVPKFLVDLLSKRKTISYNGCMAQIFFFHFSGGADIFSLSVMAYDRYLAIAKPLHYVTIMRREVWVTLVVASWMGGCLHSIVQIILMLPLPFCGPNILDAFYCDVPQVVKLACTDTFALELLMISNNGLVTLLWFFLLLGSYTVILVMLLSHSGEGQNKALSTCTSHILVVSLHFVPSIYIYCWPFITLPLDPVISINNTVITPMLKPMVYTLRNQEMKSAMRRLQRWLQPSESNKLR</sequence>
<dbReference type="KEGG" id="tmu:101344345"/>
<evidence type="ECO:0000256" key="10">
    <source>
        <dbReference type="RuleBase" id="RU000688"/>
    </source>
</evidence>
<evidence type="ECO:0000313" key="13">
    <source>
        <dbReference type="Proteomes" id="UP000248480"/>
    </source>
</evidence>
<dbReference type="Proteomes" id="UP000248480">
    <property type="component" value="Unplaced"/>
</dbReference>
<dbReference type="PANTHER" id="PTHR48002">
    <property type="entry name" value="OLFACTORY RECEPTOR"/>
    <property type="match status" value="1"/>
</dbReference>
<feature type="transmembrane region" description="Helical" evidence="11">
    <location>
        <begin position="140"/>
        <end position="162"/>
    </location>
</feature>
<reference evidence="14" key="1">
    <citation type="submission" date="2025-08" db="UniProtKB">
        <authorList>
            <consortium name="RefSeq"/>
        </authorList>
    </citation>
    <scope>IDENTIFICATION</scope>
</reference>
<evidence type="ECO:0000256" key="7">
    <source>
        <dbReference type="ARBA" id="ARBA00023136"/>
    </source>
</evidence>
<dbReference type="GO" id="GO:0004984">
    <property type="term" value="F:olfactory receptor activity"/>
    <property type="evidence" value="ECO:0007669"/>
    <property type="project" value="InterPro"/>
</dbReference>
<comment type="subcellular location">
    <subcellularLocation>
        <location evidence="11">Cell membrane</location>
        <topology evidence="11">Multi-pass membrane protein</topology>
    </subcellularLocation>
    <subcellularLocation>
        <location evidence="1">Membrane</location>
        <topology evidence="1">Multi-pass membrane protein</topology>
    </subcellularLocation>
</comment>
<dbReference type="InterPro" id="IPR017452">
    <property type="entry name" value="GPCR_Rhodpsn_7TM"/>
</dbReference>
<evidence type="ECO:0000256" key="3">
    <source>
        <dbReference type="ARBA" id="ARBA00022692"/>
    </source>
</evidence>
<dbReference type="PRINTS" id="PR00245">
    <property type="entry name" value="OLFACTORYR"/>
</dbReference>
<dbReference type="Gene3D" id="1.20.1070.10">
    <property type="entry name" value="Rhodopsin 7-helix transmembrane proteins"/>
    <property type="match status" value="1"/>
</dbReference>
<feature type="transmembrane region" description="Helical" evidence="11">
    <location>
        <begin position="240"/>
        <end position="263"/>
    </location>
</feature>
<evidence type="ECO:0000256" key="1">
    <source>
        <dbReference type="ARBA" id="ARBA00004141"/>
    </source>
</evidence>
<dbReference type="InterPro" id="IPR000276">
    <property type="entry name" value="GPCR_Rhodpsn"/>
</dbReference>
<proteinExistence type="inferred from homology"/>
<feature type="transmembrane region" description="Helical" evidence="11">
    <location>
        <begin position="26"/>
        <end position="47"/>
    </location>
</feature>
<evidence type="ECO:0000256" key="2">
    <source>
        <dbReference type="ARBA" id="ARBA00022606"/>
    </source>
</evidence>
<dbReference type="GeneID" id="101344345"/>
<keyword evidence="4 11" id="KW-0552">Olfaction</keyword>
<dbReference type="InterPro" id="IPR050427">
    <property type="entry name" value="Olfactory_Receptors"/>
</dbReference>
<protein>
    <recommendedName>
        <fullName evidence="11">Olfactory receptor</fullName>
    </recommendedName>
</protein>
<evidence type="ECO:0000256" key="5">
    <source>
        <dbReference type="ARBA" id="ARBA00022989"/>
    </source>
</evidence>
<feature type="domain" description="G-protein coupled receptors family 1 profile" evidence="12">
    <location>
        <begin position="41"/>
        <end position="287"/>
    </location>
</feature>
<keyword evidence="7 11" id="KW-0472">Membrane</keyword>
<evidence type="ECO:0000256" key="4">
    <source>
        <dbReference type="ARBA" id="ARBA00022725"/>
    </source>
</evidence>
<evidence type="ECO:0000313" key="14">
    <source>
        <dbReference type="RefSeq" id="XP_004389391.1"/>
    </source>
</evidence>
<keyword evidence="9 10" id="KW-0807">Transducer</keyword>
<dbReference type="FunFam" id="1.20.1070.10:FF:000007">
    <property type="entry name" value="Olfactory receptor"/>
    <property type="match status" value="1"/>
</dbReference>
<gene>
    <name evidence="14" type="primary">LOC101344345</name>
</gene>
<evidence type="ECO:0000256" key="9">
    <source>
        <dbReference type="ARBA" id="ARBA00023224"/>
    </source>
</evidence>
<dbReference type="PROSITE" id="PS50262">
    <property type="entry name" value="G_PROTEIN_RECEP_F1_2"/>
    <property type="match status" value="1"/>
</dbReference>
<dbReference type="CDD" id="cd15936">
    <property type="entry name" value="7tmA_OR4D-like"/>
    <property type="match status" value="1"/>
</dbReference>
<keyword evidence="2 11" id="KW-0716">Sensory transduction</keyword>
<dbReference type="GO" id="GO:0004930">
    <property type="term" value="F:G protein-coupled receptor activity"/>
    <property type="evidence" value="ECO:0007669"/>
    <property type="project" value="UniProtKB-KW"/>
</dbReference>
<dbReference type="STRING" id="127582.A0A2Y9E8T6"/>
<feature type="transmembrane region" description="Helical" evidence="11">
    <location>
        <begin position="98"/>
        <end position="120"/>
    </location>
</feature>
<dbReference type="InterPro" id="IPR000725">
    <property type="entry name" value="Olfact_rcpt"/>
</dbReference>
<keyword evidence="11" id="KW-1003">Cell membrane</keyword>
<dbReference type="FunCoup" id="A0A2Y9E8T6">
    <property type="interactions" value="354"/>
</dbReference>
<dbReference type="PRINTS" id="PR00237">
    <property type="entry name" value="GPCRRHODOPSN"/>
</dbReference>
<dbReference type="InParanoid" id="A0A2Y9E8T6"/>
<dbReference type="OrthoDB" id="9442490at2759"/>
<dbReference type="Pfam" id="PF13853">
    <property type="entry name" value="7tm_4"/>
    <property type="match status" value="1"/>
</dbReference>
<dbReference type="SUPFAM" id="SSF81321">
    <property type="entry name" value="Family A G protein-coupled receptor-like"/>
    <property type="match status" value="1"/>
</dbReference>
<keyword evidence="5 11" id="KW-1133">Transmembrane helix</keyword>
<keyword evidence="8 10" id="KW-0675">Receptor</keyword>
<dbReference type="GO" id="GO:0005886">
    <property type="term" value="C:plasma membrane"/>
    <property type="evidence" value="ECO:0007669"/>
    <property type="project" value="UniProtKB-SubCell"/>
</dbReference>
<feature type="transmembrane region" description="Helical" evidence="11">
    <location>
        <begin position="208"/>
        <end position="228"/>
    </location>
</feature>
<name>A0A2Y9E8T6_TRIMA</name>